<dbReference type="Pfam" id="PF02321">
    <property type="entry name" value="OEP"/>
    <property type="match status" value="2"/>
</dbReference>
<keyword evidence="2" id="KW-0564">Palmitate</keyword>
<evidence type="ECO:0000256" key="1">
    <source>
        <dbReference type="ARBA" id="ARBA00007613"/>
    </source>
</evidence>
<dbReference type="InterPro" id="IPR010131">
    <property type="entry name" value="MdtP/NodT-like"/>
</dbReference>
<keyword evidence="2" id="KW-0449">Lipoprotein</keyword>
<accession>A0A1M5RDS5</accession>
<dbReference type="PANTHER" id="PTHR30203">
    <property type="entry name" value="OUTER MEMBRANE CATION EFFLUX PROTEIN"/>
    <property type="match status" value="1"/>
</dbReference>
<dbReference type="Proteomes" id="UP000184112">
    <property type="component" value="Unassembled WGS sequence"/>
</dbReference>
<dbReference type="InterPro" id="IPR003423">
    <property type="entry name" value="OMP_efflux"/>
</dbReference>
<proteinExistence type="inferred from homology"/>
<organism evidence="3 4">
    <name type="scientific">Flavobacterium johnsoniae</name>
    <name type="common">Cytophaga johnsonae</name>
    <dbReference type="NCBI Taxonomy" id="986"/>
    <lineage>
        <taxon>Bacteria</taxon>
        <taxon>Pseudomonadati</taxon>
        <taxon>Bacteroidota</taxon>
        <taxon>Flavobacteriia</taxon>
        <taxon>Flavobacteriales</taxon>
        <taxon>Flavobacteriaceae</taxon>
        <taxon>Flavobacterium</taxon>
    </lineage>
</organism>
<reference evidence="3 4" key="1">
    <citation type="submission" date="2016-11" db="EMBL/GenBank/DDBJ databases">
        <authorList>
            <person name="Jaros S."/>
            <person name="Januszkiewicz K."/>
            <person name="Wedrychowicz H."/>
        </authorList>
    </citation>
    <scope>NUCLEOTIDE SEQUENCE [LARGE SCALE GENOMIC DNA]</scope>
    <source>
        <strain evidence="3 4">DSM 6792</strain>
    </source>
</reference>
<dbReference type="Gene3D" id="1.20.1600.10">
    <property type="entry name" value="Outer membrane efflux proteins (OEP)"/>
    <property type="match status" value="1"/>
</dbReference>
<keyword evidence="2" id="KW-1134">Transmembrane beta strand</keyword>
<dbReference type="GO" id="GO:0015562">
    <property type="term" value="F:efflux transmembrane transporter activity"/>
    <property type="evidence" value="ECO:0007669"/>
    <property type="project" value="InterPro"/>
</dbReference>
<dbReference type="SUPFAM" id="SSF56954">
    <property type="entry name" value="Outer membrane efflux proteins (OEP)"/>
    <property type="match status" value="1"/>
</dbReference>
<evidence type="ECO:0000313" key="3">
    <source>
        <dbReference type="EMBL" id="SHH24169.1"/>
    </source>
</evidence>
<dbReference type="AlphaFoldDB" id="A0A1M5RDS5"/>
<dbReference type="Gene3D" id="2.20.200.10">
    <property type="entry name" value="Outer membrane efflux proteins (OEP)"/>
    <property type="match status" value="1"/>
</dbReference>
<name>A0A1M5RDS5_FLAJO</name>
<sequence length="455" mass="51216">MKTLKTLLVIFLTAVFPYGCMVGPKYAKPEQPQADSFRYSHQPADTAKSVTTIKWSSIFNDDVLIGLIEKGIQNNYDLKIAIARLDQVQANLGMAKADLFPAFQYSGQVNSAETFMQPSSVFANMSWELDFWGKYRHQTKALQNELLASDEARKVVLSNIVSTIATSYFELRDFDNQLEITIHTLETRQKAYDIINERFISGYVAELDKVQIEQQVAIAEANIPLIKRQITALENSISILVGQVPQPIPRGKTNSELLILTEFPTSVPSALLENRPDVKRQEYLYKAAFERIGVAQALRYPSFNIGALAGFASITVGDLFNDGSYTQNVGAGVAGPIFNFGKNKRRVEVNRQIAEEMKFNFQKTYLTAISEVENSLQNVAMFKEEWTARNRQVVAAQKNYDLSNARYYNGYVSYLEVLDAQRSLFEAQLSLSQLTQKQLSSMVQLYKALGGGWSF</sequence>
<dbReference type="GO" id="GO:0005886">
    <property type="term" value="C:plasma membrane"/>
    <property type="evidence" value="ECO:0007669"/>
    <property type="project" value="UniProtKB-SubCell"/>
</dbReference>
<protein>
    <submittedName>
        <fullName evidence="3">Outer membrane protein, multidrug efflux system</fullName>
    </submittedName>
</protein>
<gene>
    <name evidence="3" type="ORF">SAMN05444388_108101</name>
</gene>
<dbReference type="NCBIfam" id="TIGR01845">
    <property type="entry name" value="outer_NodT"/>
    <property type="match status" value="1"/>
</dbReference>
<comment type="subcellular location">
    <subcellularLocation>
        <location evidence="2">Cell membrane</location>
        <topology evidence="2">Lipid-anchor</topology>
    </subcellularLocation>
</comment>
<dbReference type="RefSeq" id="WP_073410214.1">
    <property type="nucleotide sequence ID" value="NZ_FQWH01000008.1"/>
</dbReference>
<keyword evidence="2" id="KW-0812">Transmembrane</keyword>
<keyword evidence="2" id="KW-0472">Membrane</keyword>
<evidence type="ECO:0000313" key="4">
    <source>
        <dbReference type="Proteomes" id="UP000184112"/>
    </source>
</evidence>
<dbReference type="EMBL" id="FQWH01000008">
    <property type="protein sequence ID" value="SHH24169.1"/>
    <property type="molecule type" value="Genomic_DNA"/>
</dbReference>
<evidence type="ECO:0000256" key="2">
    <source>
        <dbReference type="RuleBase" id="RU362097"/>
    </source>
</evidence>
<comment type="similarity">
    <text evidence="1 2">Belongs to the outer membrane factor (OMF) (TC 1.B.17) family.</text>
</comment>